<dbReference type="Gene3D" id="3.40.50.10540">
    <property type="entry name" value="Crotonobetainyl-coa:carnitine coa-transferase, domain 1"/>
    <property type="match status" value="1"/>
</dbReference>
<dbReference type="PANTHER" id="PTHR48207">
    <property type="entry name" value="SUCCINATE--HYDROXYMETHYLGLUTARATE COA-TRANSFERASE"/>
    <property type="match status" value="1"/>
</dbReference>
<organism evidence="2 3">
    <name type="scientific">Pyruvatibacter mobilis</name>
    <dbReference type="NCBI Taxonomy" id="1712261"/>
    <lineage>
        <taxon>Bacteria</taxon>
        <taxon>Pseudomonadati</taxon>
        <taxon>Pseudomonadota</taxon>
        <taxon>Alphaproteobacteria</taxon>
        <taxon>Hyphomicrobiales</taxon>
        <taxon>Parvibaculaceae</taxon>
        <taxon>Pyruvatibacter</taxon>
    </lineage>
</organism>
<dbReference type="InterPro" id="IPR003673">
    <property type="entry name" value="CoA-Trfase_fam_III"/>
</dbReference>
<dbReference type="SUPFAM" id="SSF89796">
    <property type="entry name" value="CoA-transferase family III (CaiB/BaiF)"/>
    <property type="match status" value="1"/>
</dbReference>
<dbReference type="OrthoDB" id="5720311at2"/>
<dbReference type="RefSeq" id="WP_160587382.1">
    <property type="nucleotide sequence ID" value="NZ_BMHN01000001.1"/>
</dbReference>
<dbReference type="Proteomes" id="UP000470384">
    <property type="component" value="Unassembled WGS sequence"/>
</dbReference>
<name>A0A845QAQ3_9HYPH</name>
<reference evidence="2 3" key="1">
    <citation type="journal article" date="2016" name="Int. J. Syst. Evol. Microbiol.">
        <title>Pyruvatibacter mobilis gen. nov., sp. nov., a marine bacterium from the culture broth of Picochlorum sp. 122.</title>
        <authorList>
            <person name="Wang G."/>
            <person name="Tang M."/>
            <person name="Wu H."/>
            <person name="Dai S."/>
            <person name="Li T."/>
            <person name="Chen C."/>
            <person name="He H."/>
            <person name="Fan J."/>
            <person name="Xiang W."/>
            <person name="Li X."/>
        </authorList>
    </citation>
    <scope>NUCLEOTIDE SEQUENCE [LARGE SCALE GENOMIC DNA]</scope>
    <source>
        <strain evidence="2 3">GYP-11</strain>
    </source>
</reference>
<protein>
    <submittedName>
        <fullName evidence="2">CoA transferase</fullName>
    </submittedName>
</protein>
<evidence type="ECO:0000313" key="2">
    <source>
        <dbReference type="EMBL" id="NBG95388.1"/>
    </source>
</evidence>
<gene>
    <name evidence="2" type="ORF">GTQ45_06545</name>
</gene>
<dbReference type="InterPro" id="IPR050483">
    <property type="entry name" value="CoA-transferase_III_domain"/>
</dbReference>
<dbReference type="GO" id="GO:0008410">
    <property type="term" value="F:CoA-transferase activity"/>
    <property type="evidence" value="ECO:0007669"/>
    <property type="project" value="TreeGrafter"/>
</dbReference>
<dbReference type="GeneID" id="300655148"/>
<dbReference type="AlphaFoldDB" id="A0A845QAQ3"/>
<keyword evidence="3" id="KW-1185">Reference proteome</keyword>
<dbReference type="Pfam" id="PF02515">
    <property type="entry name" value="CoA_transf_3"/>
    <property type="match status" value="1"/>
</dbReference>
<comment type="caution">
    <text evidence="2">The sequence shown here is derived from an EMBL/GenBank/DDBJ whole genome shotgun (WGS) entry which is preliminary data.</text>
</comment>
<accession>A0A845QAQ3</accession>
<dbReference type="PANTHER" id="PTHR48207:SF3">
    <property type="entry name" value="SUCCINATE--HYDROXYMETHYLGLUTARATE COA-TRANSFERASE"/>
    <property type="match status" value="1"/>
</dbReference>
<dbReference type="InterPro" id="IPR044855">
    <property type="entry name" value="CoA-Trfase_III_dom3_sf"/>
</dbReference>
<dbReference type="EMBL" id="WXYQ01000005">
    <property type="protein sequence ID" value="NBG95388.1"/>
    <property type="molecule type" value="Genomic_DNA"/>
</dbReference>
<dbReference type="InterPro" id="IPR023606">
    <property type="entry name" value="CoA-Trfase_III_dom_1_sf"/>
</dbReference>
<sequence>MSDTPSPAPAGTPACGGPLAGLRVLDFGRYIAGPFCATLLADMGADVIRVERRDGSEDRYVQPIVPGAAPGEGGEGSMFLQMNRNKKSITLDPMHDAGREVVQRLVTTADVVVANLPPATLTRMGLDLDSLRAVRDDVILTTVSGFGRGGPDSEKTGFDGVFQAMSGAAYLSGFGDAPVKSYAAWVDFGTAAFAALGTMAALMERGKSGKGQMVEGALLGTALTYFNFHLIEQQLRGTDRVASGNRSQYAGPADSIRTKDGWIFVQVLGTPLFKRWARLMGEEHWLEDARFKDDLARGDHGEILSKRTAEWAAQRTTEEALAELEAARIPAGPVLKPADVLTHRHVNEAGFFTPVEFPGMPEPAPVTGFPVRMTESDVGIRMRPPLLGEHTDDVLASLGYSADEIAALRDAGAI</sequence>
<evidence type="ECO:0000313" key="3">
    <source>
        <dbReference type="Proteomes" id="UP000470384"/>
    </source>
</evidence>
<proteinExistence type="predicted"/>
<keyword evidence="1 2" id="KW-0808">Transferase</keyword>
<dbReference type="Gene3D" id="3.30.1540.10">
    <property type="entry name" value="formyl-coa transferase, domain 3"/>
    <property type="match status" value="1"/>
</dbReference>
<evidence type="ECO:0000256" key="1">
    <source>
        <dbReference type="ARBA" id="ARBA00022679"/>
    </source>
</evidence>